<dbReference type="EMBL" id="CP012159">
    <property type="protein sequence ID" value="AKT42806.1"/>
    <property type="molecule type" value="Genomic_DNA"/>
</dbReference>
<dbReference type="Pfam" id="PF16258">
    <property type="entry name" value="DUF4912"/>
    <property type="match status" value="1"/>
</dbReference>
<dbReference type="Pfam" id="PF14559">
    <property type="entry name" value="TPR_19"/>
    <property type="match status" value="1"/>
</dbReference>
<dbReference type="STRING" id="52.CMC5_070330"/>
<dbReference type="RefSeq" id="WP_050434374.1">
    <property type="nucleotide sequence ID" value="NZ_CP012159.1"/>
</dbReference>
<organism evidence="2 3">
    <name type="scientific">Chondromyces crocatus</name>
    <dbReference type="NCBI Taxonomy" id="52"/>
    <lineage>
        <taxon>Bacteria</taxon>
        <taxon>Pseudomonadati</taxon>
        <taxon>Myxococcota</taxon>
        <taxon>Polyangia</taxon>
        <taxon>Polyangiales</taxon>
        <taxon>Polyangiaceae</taxon>
        <taxon>Chondromyces</taxon>
    </lineage>
</organism>
<name>A0A0K1EPM1_CHOCO</name>
<sequence>MQRRELEELSRDELIAQAERVGVPRPRTLTQTELIDEVLSRSVRNEQERARARGFLGRARDLLARVVERGLHLPEAARALRGSTTDPWPPPPPPLPTLTLAEIYAAQGHHDRAIAVLDEVLARQPKHEGAKQLRAKLSEQARRRSRRPADPPSSSSTAAGAKNEGAPPGKRGAKGRAQSAESPAVDDAEASSPAASSSSTASQPAKSASVPAESSRQETGAVSATATSVESAARPASASEATTSDTATAPTTTAPTATAHDESTEPDAGSDSPRTPAEKADTSATGASTLADGAISPPREDAAADHEFLPERYEVDEIVGMAVDPETLYVYWEVRPTTLARARARKPWGQLILRLIAVLPTWRGPTVEGRDLHVDALFGDRFVRGIPVGANVRLSIGWFADDSFEPFAVGLEIATPRPLGAADQPPPWSDELASLPAIPGVMPSLHHARPAEWPAPPPRQAFDPSSWQHELADSSQPRAFRETGTSNPTGDHALDQGGEPRRPSQERFAPGFREPSPLSLGDTDMTLDGGASDLSRRPLELPTHGPQVDRWNPGGASELTHRRGPGQLSSPAEPPQIESWFVRAASPSSAARRES</sequence>
<gene>
    <name evidence="2" type="ORF">CMC5_070330</name>
</gene>
<dbReference type="OrthoDB" id="95165at2"/>
<protein>
    <recommendedName>
        <fullName evidence="4">Rho termination factor N-terminal domain-containing protein</fullName>
    </recommendedName>
</protein>
<feature type="region of interest" description="Disordered" evidence="1">
    <location>
        <begin position="448"/>
        <end position="595"/>
    </location>
</feature>
<keyword evidence="3" id="KW-1185">Reference proteome</keyword>
<reference evidence="2 3" key="1">
    <citation type="submission" date="2015-07" db="EMBL/GenBank/DDBJ databases">
        <title>Genome analysis of myxobacterium Chondromyces crocatus Cm c5 reveals a high potential for natural compound synthesis and the genetic basis for the loss of fruiting body formation.</title>
        <authorList>
            <person name="Zaburannyi N."/>
            <person name="Bunk B."/>
            <person name="Maier J."/>
            <person name="Overmann J."/>
            <person name="Mueller R."/>
        </authorList>
    </citation>
    <scope>NUCLEOTIDE SEQUENCE [LARGE SCALE GENOMIC DNA]</scope>
    <source>
        <strain evidence="2 3">Cm c5</strain>
    </source>
</reference>
<feature type="compositionally biased region" description="Basic and acidic residues" evidence="1">
    <location>
        <begin position="492"/>
        <end position="505"/>
    </location>
</feature>
<evidence type="ECO:0000313" key="2">
    <source>
        <dbReference type="EMBL" id="AKT42806.1"/>
    </source>
</evidence>
<feature type="compositionally biased region" description="Low complexity" evidence="1">
    <location>
        <begin position="583"/>
        <end position="595"/>
    </location>
</feature>
<evidence type="ECO:0000256" key="1">
    <source>
        <dbReference type="SAM" id="MobiDB-lite"/>
    </source>
</evidence>
<feature type="compositionally biased region" description="Basic and acidic residues" evidence="1">
    <location>
        <begin position="125"/>
        <end position="142"/>
    </location>
</feature>
<dbReference type="Gene3D" id="1.25.40.10">
    <property type="entry name" value="Tetratricopeptide repeat domain"/>
    <property type="match status" value="1"/>
</dbReference>
<proteinExistence type="predicted"/>
<feature type="compositionally biased region" description="Low complexity" evidence="1">
    <location>
        <begin position="190"/>
        <end position="209"/>
    </location>
</feature>
<dbReference type="InterPro" id="IPR011990">
    <property type="entry name" value="TPR-like_helical_dom_sf"/>
</dbReference>
<evidence type="ECO:0008006" key="4">
    <source>
        <dbReference type="Google" id="ProtNLM"/>
    </source>
</evidence>
<feature type="region of interest" description="Disordered" evidence="1">
    <location>
        <begin position="125"/>
        <end position="301"/>
    </location>
</feature>
<dbReference type="Proteomes" id="UP000067626">
    <property type="component" value="Chromosome"/>
</dbReference>
<evidence type="ECO:0000313" key="3">
    <source>
        <dbReference type="Proteomes" id="UP000067626"/>
    </source>
</evidence>
<feature type="compositionally biased region" description="Low complexity" evidence="1">
    <location>
        <begin position="218"/>
        <end position="258"/>
    </location>
</feature>
<dbReference type="AlphaFoldDB" id="A0A0K1EPM1"/>
<feature type="compositionally biased region" description="Polar residues" evidence="1">
    <location>
        <begin position="463"/>
        <end position="489"/>
    </location>
</feature>
<feature type="compositionally biased region" description="Low complexity" evidence="1">
    <location>
        <begin position="152"/>
        <end position="161"/>
    </location>
</feature>
<accession>A0A0K1EPM1</accession>
<dbReference type="KEGG" id="ccro:CMC5_070330"/>
<dbReference type="InterPro" id="IPR032585">
    <property type="entry name" value="DUF4912"/>
</dbReference>